<reference evidence="1 2" key="1">
    <citation type="submission" date="2015-07" db="EMBL/GenBank/DDBJ databases">
        <authorList>
            <person name="Noorani M."/>
        </authorList>
    </citation>
    <scope>NUCLEOTIDE SEQUENCE [LARGE SCALE GENOMIC DNA]</scope>
    <source>
        <strain evidence="1 2">KCTC 42284</strain>
    </source>
</reference>
<name>A0A0K0XTD9_9GAMM</name>
<evidence type="ECO:0000313" key="2">
    <source>
        <dbReference type="Proteomes" id="UP000066624"/>
    </source>
</evidence>
<dbReference type="Pfam" id="PF01863">
    <property type="entry name" value="YgjP-like"/>
    <property type="match status" value="1"/>
</dbReference>
<dbReference type="STRING" id="1579979.WM2015_543"/>
<dbReference type="AlphaFoldDB" id="A0A0K0XTD9"/>
<dbReference type="PANTHER" id="PTHR30399">
    <property type="entry name" value="UNCHARACTERIZED PROTEIN YGJP"/>
    <property type="match status" value="1"/>
</dbReference>
<evidence type="ECO:0000313" key="1">
    <source>
        <dbReference type="EMBL" id="AKS40925.1"/>
    </source>
</evidence>
<protein>
    <submittedName>
        <fullName evidence="1">Uncharacterized protein</fullName>
    </submittedName>
</protein>
<sequence length="235" mass="27627">MPYTLRVHPRARRVKLRVDERGELLVTVPRAFDTRRLPELIDERRHWIESVRRRQASLRAGLDEALQGPRPARIELPALDECWRVDYRSGRGERLTLQSASGRLRFTLPSTDPDELDARVRARLRDWLRARAREALAPQVDDLAREHGFRYRSIGIRNQRSRWGSCSAAGRLSLNARVLFASPEACRYVLVHELVHTRHLDHSPAFWARVAEIDPDYRAHMRQLDRVWRQLPDWV</sequence>
<dbReference type="RefSeq" id="WP_049724599.1">
    <property type="nucleotide sequence ID" value="NZ_CP012154.1"/>
</dbReference>
<organism evidence="1 2">
    <name type="scientific">Wenzhouxiangella marina</name>
    <dbReference type="NCBI Taxonomy" id="1579979"/>
    <lineage>
        <taxon>Bacteria</taxon>
        <taxon>Pseudomonadati</taxon>
        <taxon>Pseudomonadota</taxon>
        <taxon>Gammaproteobacteria</taxon>
        <taxon>Chromatiales</taxon>
        <taxon>Wenzhouxiangellaceae</taxon>
        <taxon>Wenzhouxiangella</taxon>
    </lineage>
</organism>
<dbReference type="Proteomes" id="UP000066624">
    <property type="component" value="Chromosome"/>
</dbReference>
<keyword evidence="2" id="KW-1185">Reference proteome</keyword>
<dbReference type="CDD" id="cd07344">
    <property type="entry name" value="M48_yhfN_like"/>
    <property type="match status" value="1"/>
</dbReference>
<proteinExistence type="predicted"/>
<dbReference type="InterPro" id="IPR053136">
    <property type="entry name" value="UTP_pyrophosphatase-like"/>
</dbReference>
<dbReference type="EMBL" id="CP012154">
    <property type="protein sequence ID" value="AKS40925.1"/>
    <property type="molecule type" value="Genomic_DNA"/>
</dbReference>
<dbReference type="InterPro" id="IPR002725">
    <property type="entry name" value="YgjP-like_metallopeptidase"/>
</dbReference>
<dbReference type="Gene3D" id="3.30.2010.10">
    <property type="entry name" value="Metalloproteases ('zincins'), catalytic domain"/>
    <property type="match status" value="1"/>
</dbReference>
<dbReference type="PANTHER" id="PTHR30399:SF1">
    <property type="entry name" value="UTP PYROPHOSPHATASE"/>
    <property type="match status" value="1"/>
</dbReference>
<dbReference type="KEGG" id="wma:WM2015_543"/>
<gene>
    <name evidence="1" type="ORF">WM2015_543</name>
</gene>
<accession>A0A0K0XTD9</accession>